<dbReference type="RefSeq" id="WP_088845454.1">
    <property type="nucleotide sequence ID" value="NZ_FYEW01000003.1"/>
</dbReference>
<dbReference type="EMBL" id="FYEW01000003">
    <property type="protein sequence ID" value="SNC77478.1"/>
    <property type="molecule type" value="Genomic_DNA"/>
</dbReference>
<dbReference type="Proteomes" id="UP000198131">
    <property type="component" value="Unassembled WGS sequence"/>
</dbReference>
<name>A0A212UGT6_9BACT</name>
<dbReference type="AlphaFoldDB" id="A0A212UGT6"/>
<sequence>MPRSALFPPPDSVELRYRPDLQILQARWLRPIPAPELQRGYEAALATAVEHRAYFWLLDVRARGTASEDDTQWVLAEFLPRLPVQLGRRVYVAFLLAATNLSEVEQTDGAPLVSNEQYHVRLFTAETPALAWLGRRQDFESV</sequence>
<dbReference type="OrthoDB" id="884362at2"/>
<protein>
    <submittedName>
        <fullName evidence="1">Uncharacterized protein</fullName>
    </submittedName>
</protein>
<accession>A0A212UGT6</accession>
<keyword evidence="2" id="KW-1185">Reference proteome</keyword>
<evidence type="ECO:0000313" key="2">
    <source>
        <dbReference type="Proteomes" id="UP000198131"/>
    </source>
</evidence>
<proteinExistence type="predicted"/>
<evidence type="ECO:0000313" key="1">
    <source>
        <dbReference type="EMBL" id="SNC77478.1"/>
    </source>
</evidence>
<reference evidence="2" key="1">
    <citation type="submission" date="2017-06" db="EMBL/GenBank/DDBJ databases">
        <authorList>
            <person name="Varghese N."/>
            <person name="Submissions S."/>
        </authorList>
    </citation>
    <scope>NUCLEOTIDE SEQUENCE [LARGE SCALE GENOMIC DNA]</scope>
    <source>
        <strain evidence="2">DSM 11116</strain>
    </source>
</reference>
<organism evidence="1 2">
    <name type="scientific">Hymenobacter gelipurpurascens</name>
    <dbReference type="NCBI Taxonomy" id="89968"/>
    <lineage>
        <taxon>Bacteria</taxon>
        <taxon>Pseudomonadati</taxon>
        <taxon>Bacteroidota</taxon>
        <taxon>Cytophagia</taxon>
        <taxon>Cytophagales</taxon>
        <taxon>Hymenobacteraceae</taxon>
        <taxon>Hymenobacter</taxon>
    </lineage>
</organism>
<gene>
    <name evidence="1" type="ORF">SAMN06265337_4062</name>
</gene>